<evidence type="ECO:0000313" key="3">
    <source>
        <dbReference type="EMBL" id="KAK1344476.1"/>
    </source>
</evidence>
<organism evidence="3 4">
    <name type="scientific">Cnephaeus nilssonii</name>
    <name type="common">Northern bat</name>
    <name type="synonym">Eptesicus nilssonii</name>
    <dbReference type="NCBI Taxonomy" id="3371016"/>
    <lineage>
        <taxon>Eukaryota</taxon>
        <taxon>Metazoa</taxon>
        <taxon>Chordata</taxon>
        <taxon>Craniata</taxon>
        <taxon>Vertebrata</taxon>
        <taxon>Euteleostomi</taxon>
        <taxon>Mammalia</taxon>
        <taxon>Eutheria</taxon>
        <taxon>Laurasiatheria</taxon>
        <taxon>Chiroptera</taxon>
        <taxon>Yangochiroptera</taxon>
        <taxon>Vespertilionidae</taxon>
        <taxon>Cnephaeus</taxon>
    </lineage>
</organism>
<dbReference type="GO" id="GO:0016018">
    <property type="term" value="F:cyclosporin A binding"/>
    <property type="evidence" value="ECO:0007669"/>
    <property type="project" value="TreeGrafter"/>
</dbReference>
<dbReference type="SUPFAM" id="SSF50891">
    <property type="entry name" value="Cyclophilin-like"/>
    <property type="match status" value="1"/>
</dbReference>
<dbReference type="AlphaFoldDB" id="A0AA40LSG8"/>
<dbReference type="PROSITE" id="PS50072">
    <property type="entry name" value="CSA_PPIASE_2"/>
    <property type="match status" value="1"/>
</dbReference>
<name>A0AA40LSG8_CNENI</name>
<dbReference type="GO" id="GO:0006457">
    <property type="term" value="P:protein folding"/>
    <property type="evidence" value="ECO:0007669"/>
    <property type="project" value="TreeGrafter"/>
</dbReference>
<dbReference type="PANTHER" id="PTHR11071:SF490">
    <property type="entry name" value="PEPTIDYL-PROLYL CIS-TRANS ISOMERASE A"/>
    <property type="match status" value="1"/>
</dbReference>
<dbReference type="PANTHER" id="PTHR11071">
    <property type="entry name" value="PEPTIDYL-PROLYL CIS-TRANS ISOMERASE"/>
    <property type="match status" value="1"/>
</dbReference>
<keyword evidence="4" id="KW-1185">Reference proteome</keyword>
<accession>A0AA40LSG8</accession>
<dbReference type="Gene3D" id="2.40.100.10">
    <property type="entry name" value="Cyclophilin-like"/>
    <property type="match status" value="1"/>
</dbReference>
<dbReference type="GO" id="GO:0003755">
    <property type="term" value="F:peptidyl-prolyl cis-trans isomerase activity"/>
    <property type="evidence" value="ECO:0007669"/>
    <property type="project" value="InterPro"/>
</dbReference>
<reference evidence="3" key="1">
    <citation type="submission" date="2023-06" db="EMBL/GenBank/DDBJ databases">
        <title>Reference genome for the Northern bat (Eptesicus nilssonii), a most northern bat species.</title>
        <authorList>
            <person name="Laine V.N."/>
            <person name="Pulliainen A.T."/>
            <person name="Lilley T.M."/>
        </authorList>
    </citation>
    <scope>NUCLEOTIDE SEQUENCE</scope>
    <source>
        <strain evidence="3">BLF_Eptnil</strain>
        <tissue evidence="3">Kidney</tissue>
    </source>
</reference>
<dbReference type="Proteomes" id="UP001177744">
    <property type="component" value="Unassembled WGS sequence"/>
</dbReference>
<evidence type="ECO:0000256" key="1">
    <source>
        <dbReference type="SAM" id="MobiDB-lite"/>
    </source>
</evidence>
<dbReference type="InterPro" id="IPR002130">
    <property type="entry name" value="Cyclophilin-type_PPIase_dom"/>
</dbReference>
<dbReference type="InterPro" id="IPR029000">
    <property type="entry name" value="Cyclophilin-like_dom_sf"/>
</dbReference>
<gene>
    <name evidence="3" type="ORF">QTO34_013173</name>
</gene>
<evidence type="ECO:0000313" key="4">
    <source>
        <dbReference type="Proteomes" id="UP001177744"/>
    </source>
</evidence>
<dbReference type="GO" id="GO:0005737">
    <property type="term" value="C:cytoplasm"/>
    <property type="evidence" value="ECO:0007669"/>
    <property type="project" value="TreeGrafter"/>
</dbReference>
<sequence length="167" mass="17633">MGGGLHGDNCGHLNSQLPACLPRAGGTLCLVTVPELIKQKHNKCMEPWGHASFQLFADKVPDSRNSRALSTGEKGIIPGFVCRHGDFTRRDGTGGRSISREKSDEDNLILKHTGPGILSMENAGPTTRPRPSDGRQACGLCQEKGGTEAVAAPDCSGSRNGQLTIAD</sequence>
<dbReference type="EMBL" id="JAULJE010000003">
    <property type="protein sequence ID" value="KAK1344476.1"/>
    <property type="molecule type" value="Genomic_DNA"/>
</dbReference>
<feature type="domain" description="PPIase cyclophilin-type" evidence="2">
    <location>
        <begin position="46"/>
        <end position="133"/>
    </location>
</feature>
<protein>
    <recommendedName>
        <fullName evidence="2">PPIase cyclophilin-type domain-containing protein</fullName>
    </recommendedName>
</protein>
<feature type="region of interest" description="Disordered" evidence="1">
    <location>
        <begin position="113"/>
        <end position="137"/>
    </location>
</feature>
<proteinExistence type="predicted"/>
<evidence type="ECO:0000259" key="2">
    <source>
        <dbReference type="PROSITE" id="PS50072"/>
    </source>
</evidence>
<comment type="caution">
    <text evidence="3">The sequence shown here is derived from an EMBL/GenBank/DDBJ whole genome shotgun (WGS) entry which is preliminary data.</text>
</comment>